<keyword evidence="3" id="KW-1185">Reference proteome</keyword>
<keyword evidence="4 5" id="KW-1267">Proteomics identification</keyword>
<dbReference type="Pfam" id="PF21549">
    <property type="entry name" value="PRDM2_PR"/>
    <property type="match status" value="1"/>
</dbReference>
<feature type="non-terminal residue" evidence="2">
    <location>
        <position position="1"/>
    </location>
</feature>
<dbReference type="Ensembl" id="ENST00000463591.1">
    <property type="protein sequence ID" value="ENSP00000476002.1"/>
    <property type="gene ID" value="ENSG00000142611.17"/>
</dbReference>
<feature type="domain" description="SET" evidence="1">
    <location>
        <begin position="8"/>
        <end position="48"/>
    </location>
</feature>
<evidence type="ECO:0000313" key="3">
    <source>
        <dbReference type="Proteomes" id="UP000005640"/>
    </source>
</evidence>
<dbReference type="Bgee" id="ENSG00000142611">
    <property type="expression patterns" value="Expressed in sural nerve and 141 other cell types or tissues"/>
</dbReference>
<evidence type="ECO:0000259" key="1">
    <source>
        <dbReference type="Pfam" id="PF21549"/>
    </source>
</evidence>
<dbReference type="EMBL" id="KF495847">
    <property type="status" value="NOT_ANNOTATED_CDS"/>
    <property type="molecule type" value="Genomic_DNA"/>
</dbReference>
<reference evidence="2 3" key="2">
    <citation type="journal article" date="2004" name="Nature">
        <title>Finishing the euchromatic sequence of the human genome.</title>
        <authorList>
            <consortium name="International Human Genome Sequencing Consortium"/>
        </authorList>
    </citation>
    <scope>NUCLEOTIDE SEQUENCE [LARGE SCALE GENOMIC DNA]</scope>
</reference>
<dbReference type="SMR" id="U3KQL6"/>
<dbReference type="EMBL" id="AL354743">
    <property type="status" value="NOT_ANNOTATED_CDS"/>
    <property type="molecule type" value="Genomic_DNA"/>
</dbReference>
<name>U3KQL6_HUMAN</name>
<proteinExistence type="evidence at protein level"/>
<dbReference type="GeneTree" id="ENSGT00940000160951"/>
<dbReference type="MassIVE" id="U3KQL6"/>
<dbReference type="ExpressionAtlas" id="U3KQL6">
    <property type="expression patterns" value="baseline and differential"/>
</dbReference>
<dbReference type="Gene3D" id="2.170.270.10">
    <property type="entry name" value="SET domain"/>
    <property type="match status" value="1"/>
</dbReference>
<dbReference type="InterPro" id="IPR001214">
    <property type="entry name" value="SET_dom"/>
</dbReference>
<dbReference type="InterPro" id="IPR046341">
    <property type="entry name" value="SET_dom_sf"/>
</dbReference>
<reference evidence="2 3" key="3">
    <citation type="journal article" date="2006" name="Nature">
        <title>The DNA sequence and biological annotation of human chromosome 1.</title>
        <authorList>
            <person name="Gregory S.G."/>
            <person name="Barlow K.F."/>
            <person name="McLay K.E."/>
            <person name="Kaul R."/>
            <person name="Swarbreck D."/>
            <person name="Dunham A."/>
            <person name="Scott C.E."/>
            <person name="Howe K.L."/>
            <person name="Woodfine K."/>
            <person name="Spencer C.C."/>
            <person name="Jones M.C."/>
            <person name="Gillson C."/>
            <person name="Searle S."/>
            <person name="Zhou Y."/>
            <person name="Kokocinski F."/>
            <person name="McDonald L."/>
            <person name="Evans R."/>
            <person name="Phillips K."/>
            <person name="Atkinson A."/>
            <person name="Cooper R."/>
            <person name="Jones C."/>
            <person name="Hall R.E."/>
            <person name="Andrews T.D."/>
            <person name="Lloyd C."/>
            <person name="Ainscough R."/>
            <person name="Almeida J.P."/>
            <person name="Ambrose K.D."/>
            <person name="Anderson F."/>
            <person name="Andrew R.W."/>
            <person name="Ashwell R.I."/>
            <person name="Aubin K."/>
            <person name="Babbage A.K."/>
            <person name="Bagguley C.L."/>
            <person name="Bailey J."/>
            <person name="Beasley H."/>
            <person name="Bethel G."/>
            <person name="Bird C.P."/>
            <person name="Bray-Allen S."/>
            <person name="Brown J.Y."/>
            <person name="Brown A.J."/>
            <person name="Buckley D."/>
            <person name="Burton J."/>
            <person name="Bye J."/>
            <person name="Carder C."/>
            <person name="Chapman J.C."/>
            <person name="Clark S.Y."/>
            <person name="Clarke G."/>
            <person name="Clee C."/>
            <person name="Cobley V."/>
            <person name="Collier R.E."/>
            <person name="Corby N."/>
            <person name="Coville G.J."/>
            <person name="Davies J."/>
            <person name="Deadman R."/>
            <person name="Dunn M."/>
            <person name="Earthrowl M."/>
            <person name="Ellington A.G."/>
            <person name="Errington H."/>
            <person name="Frankish A."/>
            <person name="Frankland J."/>
            <person name="French L."/>
            <person name="Garner P."/>
            <person name="Garnett J."/>
            <person name="Gay L."/>
            <person name="Ghori M.R."/>
            <person name="Gibson R."/>
            <person name="Gilby L.M."/>
            <person name="Gillett W."/>
            <person name="Glithero R.J."/>
            <person name="Grafham D.V."/>
            <person name="Griffiths C."/>
            <person name="Griffiths-Jones S."/>
            <person name="Grocock R."/>
            <person name="Hammond S."/>
            <person name="Harrison E.S."/>
            <person name="Hart E."/>
            <person name="Haugen E."/>
            <person name="Heath P.D."/>
            <person name="Holmes S."/>
            <person name="Holt K."/>
            <person name="Howden P.J."/>
            <person name="Hunt A.R."/>
            <person name="Hunt S.E."/>
            <person name="Hunter G."/>
            <person name="Isherwood J."/>
            <person name="James R."/>
            <person name="Johnson C."/>
            <person name="Johnson D."/>
            <person name="Joy A."/>
            <person name="Kay M."/>
            <person name="Kershaw J.K."/>
            <person name="Kibukawa M."/>
            <person name="Kimberley A.M."/>
            <person name="King A."/>
            <person name="Knights A.J."/>
            <person name="Lad H."/>
            <person name="Laird G."/>
            <person name="Lawlor S."/>
            <person name="Leongamornlert D.A."/>
            <person name="Lloyd D.M."/>
            <person name="Loveland J."/>
            <person name="Lovell J."/>
            <person name="Lush M.J."/>
            <person name="Lyne R."/>
            <person name="Martin S."/>
            <person name="Mashreghi-Mohammadi M."/>
            <person name="Matthews L."/>
            <person name="Matthews N.S."/>
            <person name="McLaren S."/>
            <person name="Milne S."/>
            <person name="Mistry S."/>
            <person name="Moore M.J."/>
            <person name="Nickerson T."/>
            <person name="O'Dell C.N."/>
            <person name="Oliver K."/>
            <person name="Palmeiri A."/>
            <person name="Palmer S.A."/>
            <person name="Parker A."/>
            <person name="Patel D."/>
            <person name="Pearce A.V."/>
            <person name="Peck A.I."/>
            <person name="Pelan S."/>
            <person name="Phelps K."/>
            <person name="Phillimore B.J."/>
            <person name="Plumb R."/>
            <person name="Rajan J."/>
            <person name="Raymond C."/>
            <person name="Rouse G."/>
            <person name="Saenphimmachak C."/>
            <person name="Sehra H.K."/>
            <person name="Sheridan E."/>
            <person name="Shownkeen R."/>
            <person name="Sims S."/>
            <person name="Skuce C.D."/>
            <person name="Smith M."/>
            <person name="Steward C."/>
            <person name="Subramanian S."/>
            <person name="Sycamore N."/>
            <person name="Tracey A."/>
            <person name="Tromans A."/>
            <person name="Van Helmond Z."/>
            <person name="Wall M."/>
            <person name="Wallis J.M."/>
            <person name="White S."/>
            <person name="Whitehead S.L."/>
            <person name="Wilkinson J.E."/>
            <person name="Willey D.L."/>
            <person name="Williams H."/>
            <person name="Wilming L."/>
            <person name="Wray P.W."/>
            <person name="Wu Z."/>
            <person name="Coulson A."/>
            <person name="Vaudin M."/>
            <person name="Sulston J.E."/>
            <person name="Durbin R."/>
            <person name="Hubbard T."/>
            <person name="Wooster R."/>
            <person name="Dunham I."/>
            <person name="Carter N.P."/>
            <person name="McVean G."/>
            <person name="Ross M.T."/>
            <person name="Harrow J."/>
            <person name="Olson M.V."/>
            <person name="Beck S."/>
            <person name="Rogers J."/>
            <person name="Bentley D.R."/>
            <person name="Banerjee R."/>
            <person name="Bryant S.P."/>
            <person name="Burford D.C."/>
            <person name="Burrill W.D."/>
            <person name="Clegg S.M."/>
            <person name="Dhami P."/>
            <person name="Dovey O."/>
            <person name="Faulkner L.M."/>
            <person name="Gribble S.M."/>
            <person name="Langford C.F."/>
            <person name="Pandian R.D."/>
            <person name="Porter K.M."/>
            <person name="Prigmore E."/>
        </authorList>
    </citation>
    <scope>NUCLEOTIDE SEQUENCE [LARGE SCALE GENOMIC DNA]</scope>
</reference>
<reference evidence="2" key="5">
    <citation type="submission" date="2025-09" db="UniProtKB">
        <authorList>
            <consortium name="Ensembl"/>
        </authorList>
    </citation>
    <scope>IDENTIFICATION</scope>
</reference>
<dbReference type="AlphaFoldDB" id="U3KQL6"/>
<dbReference type="EMBL" id="AL590438">
    <property type="status" value="NOT_ANNOTATED_CDS"/>
    <property type="molecule type" value="Genomic_DNA"/>
</dbReference>
<accession>U3KQL6</accession>
<evidence type="ECO:0007829" key="4">
    <source>
        <dbReference type="PeptideAtlas" id="U3KQL6"/>
    </source>
</evidence>
<gene>
    <name evidence="2" type="primary">PRDM16</name>
</gene>
<dbReference type="Antibodypedia" id="26849">
    <property type="antibodies" value="214 antibodies from 30 providers"/>
</dbReference>
<reference evidence="2" key="4">
    <citation type="submission" date="2025-08" db="UniProtKB">
        <authorList>
            <consortium name="Ensembl"/>
        </authorList>
    </citation>
    <scope>IDENTIFICATION</scope>
</reference>
<dbReference type="EMBL" id="AL008733">
    <property type="status" value="NOT_ANNOTATED_CDS"/>
    <property type="molecule type" value="Genomic_DNA"/>
</dbReference>
<dbReference type="HGNC" id="HGNC:14000">
    <property type="gene designation" value="PRDM16"/>
</dbReference>
<protein>
    <submittedName>
        <fullName evidence="2">PR/SET domain 16</fullName>
    </submittedName>
</protein>
<dbReference type="ChiTaRS" id="PRDM16">
    <property type="organism name" value="human"/>
</dbReference>
<dbReference type="OrthoDB" id="9368434at2759"/>
<sequence length="53" mass="5887">TKISEDLGSEKFCVDANQAGAGSWLKYIRVACSCDDQNLTMCQISEQMKVKLE</sequence>
<evidence type="ECO:0007829" key="5">
    <source>
        <dbReference type="ProteomicsDB" id="U3KQL6"/>
    </source>
</evidence>
<dbReference type="UCSC" id="uc057bpg.1">
    <property type="organism name" value="human"/>
</dbReference>
<reference evidence="2 3" key="1">
    <citation type="journal article" date="2001" name="Nature">
        <title>Initial sequencing and analysis of the human genome.</title>
        <authorList>
            <consortium name="International Human Genome Sequencing Consortium"/>
            <person name="Lander E.S."/>
            <person name="Linton L.M."/>
            <person name="Birren B."/>
            <person name="Nusbaum C."/>
            <person name="Zody M.C."/>
            <person name="Baldwin J."/>
            <person name="Devon K."/>
            <person name="Dewar K."/>
            <person name="Doyle M."/>
            <person name="FitzHugh W."/>
            <person name="Funke R."/>
            <person name="Gage D."/>
            <person name="Harris K."/>
            <person name="Heaford A."/>
            <person name="Howland J."/>
            <person name="Kann L."/>
            <person name="Lehoczky J."/>
            <person name="LeVine R."/>
            <person name="McEwan P."/>
            <person name="McKernan K."/>
            <person name="Meldrim J."/>
            <person name="Mesirov J.P."/>
            <person name="Miranda C."/>
            <person name="Morris W."/>
            <person name="Naylor J."/>
            <person name="Raymond C."/>
            <person name="Rosetti M."/>
            <person name="Santos R."/>
            <person name="Sheridan A."/>
            <person name="Sougnez C."/>
            <person name="Stange-Thomann N."/>
            <person name="Stojanovic N."/>
            <person name="Subramanian A."/>
            <person name="Wyman D."/>
            <person name="Rogers J."/>
            <person name="Sulston J."/>
            <person name="Ainscough R."/>
            <person name="Beck S."/>
            <person name="Bentley D."/>
            <person name="Burton J."/>
            <person name="Clee C."/>
            <person name="Carter N."/>
            <person name="Coulson A."/>
            <person name="Deadman R."/>
            <person name="Deloukas P."/>
            <person name="Dunham A."/>
            <person name="Dunham I."/>
            <person name="Durbin R."/>
            <person name="French L."/>
            <person name="Grafham D."/>
            <person name="Gregory S."/>
            <person name="Hubbard T."/>
            <person name="Humphray S."/>
            <person name="Hunt A."/>
            <person name="Jones M."/>
            <person name="Lloyd C."/>
            <person name="McMurray A."/>
            <person name="Matthews L."/>
            <person name="Mercer S."/>
            <person name="Milne S."/>
            <person name="Mullikin J.C."/>
            <person name="Mungall A."/>
            <person name="Plumb R."/>
            <person name="Ross M."/>
            <person name="Shownkeen R."/>
            <person name="Sims S."/>
            <person name="Waterston R.H."/>
            <person name="Wilson R.K."/>
            <person name="Hillier L.W."/>
            <person name="McPherson J.D."/>
            <person name="Marra M.A."/>
            <person name="Mardis E.R."/>
            <person name="Fulton L.A."/>
            <person name="Chinwalla A.T."/>
            <person name="Pepin K.H."/>
            <person name="Gish W.R."/>
            <person name="Chissoe S.L."/>
            <person name="Wendl M.C."/>
            <person name="Delehaunty K.D."/>
            <person name="Miner T.L."/>
            <person name="Delehaunty A."/>
            <person name="Kramer J.B."/>
            <person name="Cook L.L."/>
            <person name="Fulton R.S."/>
            <person name="Johnson D.L."/>
            <person name="Minx P.J."/>
            <person name="Clifton S.W."/>
            <person name="Hawkins T."/>
            <person name="Branscomb E."/>
            <person name="Predki P."/>
            <person name="Richardson P."/>
            <person name="Wenning S."/>
            <person name="Slezak T."/>
            <person name="Doggett N."/>
            <person name="Cheng J.F."/>
            <person name="Olsen A."/>
            <person name="Lucas S."/>
            <person name="Elkin C."/>
            <person name="Uberbacher E."/>
            <person name="Frazier M."/>
            <person name="Gibbs R.A."/>
            <person name="Muzny D.M."/>
            <person name="Scherer S.E."/>
            <person name="Bouck J.B."/>
            <person name="Sodergren E.J."/>
            <person name="Worley K.C."/>
            <person name="Rives C.M."/>
            <person name="Gorrell J.H."/>
            <person name="Metzker M.L."/>
            <person name="Naylor S.L."/>
            <person name="Kucherlapati R.S."/>
            <person name="Nelson D.L."/>
            <person name="Weinstock G.M."/>
            <person name="Sakaki Y."/>
            <person name="Fujiyama A."/>
            <person name="Hattori M."/>
            <person name="Yada T."/>
            <person name="Toyoda A."/>
            <person name="Itoh T."/>
            <person name="Kawagoe C."/>
            <person name="Watanabe H."/>
            <person name="Totoki Y."/>
            <person name="Taylor T."/>
            <person name="Weissenbach J."/>
            <person name="Heilig R."/>
            <person name="Saurin W."/>
            <person name="Artiguenave F."/>
            <person name="Brottier P."/>
            <person name="Bruls T."/>
            <person name="Pelletier E."/>
            <person name="Robert C."/>
            <person name="Wincker P."/>
            <person name="Smith D.R."/>
            <person name="Doucette-Stamm L."/>
            <person name="Rubenfield M."/>
            <person name="Weinstock K."/>
            <person name="Lee H.M."/>
            <person name="Dubois J."/>
            <person name="Rosenthal A."/>
            <person name="Platzer M."/>
            <person name="Nyakatura G."/>
            <person name="Taudien S."/>
            <person name="Rump A."/>
            <person name="Yang H."/>
            <person name="Yu J."/>
            <person name="Wang J."/>
            <person name="Huang G."/>
            <person name="Gu J."/>
            <person name="Hood L."/>
            <person name="Rowen L."/>
            <person name="Madan A."/>
            <person name="Qin S."/>
            <person name="Davis R.W."/>
            <person name="Federspiel N.A."/>
            <person name="Abola A.P."/>
            <person name="Proctor M.J."/>
            <person name="Myers R.M."/>
            <person name="Schmutz J."/>
            <person name="Dickson M."/>
            <person name="Grimwood J."/>
            <person name="Cox D.R."/>
            <person name="Olson M.V."/>
            <person name="Kaul R."/>
            <person name="Raymond C."/>
            <person name="Shimizu N."/>
            <person name="Kawasaki K."/>
            <person name="Minoshima S."/>
            <person name="Evans G.A."/>
            <person name="Athanasiou M."/>
            <person name="Schultz R."/>
            <person name="Roe B.A."/>
            <person name="Chen F."/>
            <person name="Pan H."/>
            <person name="Ramser J."/>
            <person name="Lehrach H."/>
            <person name="Reinhardt R."/>
            <person name="McCombie W.R."/>
            <person name="de la Bastide M."/>
            <person name="Dedhia N."/>
            <person name="Blocker H."/>
            <person name="Hornischer K."/>
            <person name="Nordsiek G."/>
            <person name="Agarwala R."/>
            <person name="Aravind L."/>
            <person name="Bailey J.A."/>
            <person name="Bateman A."/>
            <person name="Batzoglou S."/>
            <person name="Birney E."/>
            <person name="Bork P."/>
            <person name="Brown D.G."/>
            <person name="Burge C.B."/>
            <person name="Cerutti L."/>
            <person name="Chen H.C."/>
            <person name="Church D."/>
            <person name="Clamp M."/>
            <person name="Copley R.R."/>
            <person name="Doerks T."/>
            <person name="Eddy S.R."/>
            <person name="Eichler E.E."/>
            <person name="Furey T.S."/>
            <person name="Galagan J."/>
            <person name="Gilbert J.G."/>
            <person name="Harmon C."/>
            <person name="Hayashizaki Y."/>
            <person name="Haussler D."/>
            <person name="Hermjakob H."/>
            <person name="Hokamp K."/>
            <person name="Jang W."/>
            <person name="Johnson L.S."/>
            <person name="Jones T.A."/>
            <person name="Kasif S."/>
            <person name="Kaspryzk A."/>
            <person name="Kennedy S."/>
            <person name="Kent W.J."/>
            <person name="Kitts P."/>
            <person name="Koonin E.V."/>
            <person name="Korf I."/>
            <person name="Kulp D."/>
            <person name="Lancet D."/>
            <person name="Lowe T.M."/>
            <person name="McLysaght A."/>
            <person name="Mikkelsen T."/>
            <person name="Moran J.V."/>
            <person name="Mulder N."/>
            <person name="Pollara V.J."/>
            <person name="Ponting C.P."/>
            <person name="Schuler G."/>
            <person name="Schultz J."/>
            <person name="Slater G."/>
            <person name="Smit A.F."/>
            <person name="Stupka E."/>
            <person name="Szustakowski J."/>
            <person name="Thierry-Mieg D."/>
            <person name="Thierry-Mieg J."/>
            <person name="Wagner L."/>
            <person name="Wallis J."/>
            <person name="Wheeler R."/>
            <person name="Williams A."/>
            <person name="Wolf Y.I."/>
            <person name="Wolfe K.H."/>
            <person name="Yang S.P."/>
            <person name="Yeh R.F."/>
            <person name="Collins F."/>
            <person name="Guyer M.S."/>
            <person name="Peterson J."/>
            <person name="Felsenfeld A."/>
            <person name="Wetterstrand K.A."/>
            <person name="Patrinos A."/>
            <person name="Morgan M.J."/>
            <person name="de Jong P."/>
            <person name="Catanese J.J."/>
            <person name="Osoegawa K."/>
            <person name="Shizuya H."/>
            <person name="Choi S."/>
            <person name="Chen Y.J."/>
        </authorList>
    </citation>
    <scope>NUCLEOTIDE SEQUENCE [LARGE SCALE GENOMIC DNA]</scope>
</reference>
<dbReference type="HOGENOM" id="CLU_3092734_0_0_1"/>
<dbReference type="VEuPathDB" id="HostDB:ENSG00000142611"/>
<organism evidence="2 3">
    <name type="scientific">Homo sapiens</name>
    <name type="common">Human</name>
    <dbReference type="NCBI Taxonomy" id="9606"/>
    <lineage>
        <taxon>Eukaryota</taxon>
        <taxon>Metazoa</taxon>
        <taxon>Chordata</taxon>
        <taxon>Craniata</taxon>
        <taxon>Vertebrata</taxon>
        <taxon>Euteleostomi</taxon>
        <taxon>Mammalia</taxon>
        <taxon>Eutheria</taxon>
        <taxon>Euarchontoglires</taxon>
        <taxon>Primates</taxon>
        <taxon>Haplorrhini</taxon>
        <taxon>Catarrhini</taxon>
        <taxon>Hominidae</taxon>
        <taxon>Homo</taxon>
    </lineage>
</organism>
<dbReference type="OpenTargets" id="ENSG00000142611"/>
<evidence type="ECO:0000313" key="2">
    <source>
        <dbReference type="Ensembl" id="ENSP00000476002.1"/>
    </source>
</evidence>
<dbReference type="EMBL" id="AL512383">
    <property type="status" value="NOT_ANNOTATED_CDS"/>
    <property type="molecule type" value="Genomic_DNA"/>
</dbReference>
<dbReference type="Proteomes" id="UP000005640">
    <property type="component" value="Chromosome 1"/>
</dbReference>